<dbReference type="AlphaFoldDB" id="A0A2P2QVQ7"/>
<name>A0A2P2QVQ7_RHIMU</name>
<evidence type="ECO:0000313" key="2">
    <source>
        <dbReference type="EMBL" id="MBX71100.1"/>
    </source>
</evidence>
<feature type="region of interest" description="Disordered" evidence="1">
    <location>
        <begin position="1"/>
        <end position="20"/>
    </location>
</feature>
<evidence type="ECO:0000256" key="1">
    <source>
        <dbReference type="SAM" id="MobiDB-lite"/>
    </source>
</evidence>
<proteinExistence type="predicted"/>
<sequence length="32" mass="3472">MGGHKGPQGSALNRDQDAKSGQRQLFLANIYL</sequence>
<accession>A0A2P2QVQ7</accession>
<reference evidence="2" key="1">
    <citation type="submission" date="2018-02" db="EMBL/GenBank/DDBJ databases">
        <title>Rhizophora mucronata_Transcriptome.</title>
        <authorList>
            <person name="Meera S.P."/>
            <person name="Sreeshan A."/>
            <person name="Augustine A."/>
        </authorList>
    </citation>
    <scope>NUCLEOTIDE SEQUENCE</scope>
    <source>
        <tissue evidence="2">Leaf</tissue>
    </source>
</reference>
<organism evidence="2">
    <name type="scientific">Rhizophora mucronata</name>
    <name type="common">Asiatic mangrove</name>
    <dbReference type="NCBI Taxonomy" id="61149"/>
    <lineage>
        <taxon>Eukaryota</taxon>
        <taxon>Viridiplantae</taxon>
        <taxon>Streptophyta</taxon>
        <taxon>Embryophyta</taxon>
        <taxon>Tracheophyta</taxon>
        <taxon>Spermatophyta</taxon>
        <taxon>Magnoliopsida</taxon>
        <taxon>eudicotyledons</taxon>
        <taxon>Gunneridae</taxon>
        <taxon>Pentapetalae</taxon>
        <taxon>rosids</taxon>
        <taxon>fabids</taxon>
        <taxon>Malpighiales</taxon>
        <taxon>Rhizophoraceae</taxon>
        <taxon>Rhizophora</taxon>
    </lineage>
</organism>
<protein>
    <submittedName>
        <fullName evidence="2">Uncharacterized protein</fullName>
    </submittedName>
</protein>
<dbReference type="EMBL" id="GGEC01090616">
    <property type="protein sequence ID" value="MBX71100.1"/>
    <property type="molecule type" value="Transcribed_RNA"/>
</dbReference>